<dbReference type="AlphaFoldDB" id="A0A081ARK6"/>
<protein>
    <submittedName>
        <fullName evidence="1">Uncharacterized protein</fullName>
    </submittedName>
</protein>
<proteinExistence type="predicted"/>
<name>A0A081ARK6_PHYNI</name>
<gene>
    <name evidence="1" type="ORF">F444_04196</name>
</gene>
<comment type="caution">
    <text evidence="1">The sequence shown here is derived from an EMBL/GenBank/DDBJ whole genome shotgun (WGS) entry which is preliminary data.</text>
</comment>
<reference evidence="1 2" key="1">
    <citation type="submission" date="2013-11" db="EMBL/GenBank/DDBJ databases">
        <title>The Genome Sequence of Phytophthora parasitica P1976.</title>
        <authorList>
            <consortium name="The Broad Institute Genomics Platform"/>
            <person name="Russ C."/>
            <person name="Tyler B."/>
            <person name="Panabieres F."/>
            <person name="Shan W."/>
            <person name="Tripathy S."/>
            <person name="Grunwald N."/>
            <person name="Machado M."/>
            <person name="Johnson C.S."/>
            <person name="Walker B."/>
            <person name="Young S."/>
            <person name="Zeng Q."/>
            <person name="Gargeya S."/>
            <person name="Fitzgerald M."/>
            <person name="Haas B."/>
            <person name="Abouelleil A."/>
            <person name="Allen A.W."/>
            <person name="Alvarado L."/>
            <person name="Arachchi H.M."/>
            <person name="Berlin A.M."/>
            <person name="Chapman S.B."/>
            <person name="Gainer-Dewar J."/>
            <person name="Goldberg J."/>
            <person name="Griggs A."/>
            <person name="Gujja S."/>
            <person name="Hansen M."/>
            <person name="Howarth C."/>
            <person name="Imamovic A."/>
            <person name="Ireland A."/>
            <person name="Larimer J."/>
            <person name="McCowan C."/>
            <person name="Murphy C."/>
            <person name="Pearson M."/>
            <person name="Poon T.W."/>
            <person name="Priest M."/>
            <person name="Roberts A."/>
            <person name="Saif S."/>
            <person name="Shea T."/>
            <person name="Sisk P."/>
            <person name="Sykes S."/>
            <person name="Wortman J."/>
            <person name="Nusbaum C."/>
            <person name="Birren B."/>
        </authorList>
    </citation>
    <scope>NUCLEOTIDE SEQUENCE [LARGE SCALE GENOMIC DNA]</scope>
    <source>
        <strain evidence="1 2">P1976</strain>
    </source>
</reference>
<accession>A0A081ARK6</accession>
<evidence type="ECO:0000313" key="1">
    <source>
        <dbReference type="EMBL" id="ETO81517.1"/>
    </source>
</evidence>
<dbReference type="Proteomes" id="UP000028582">
    <property type="component" value="Unassembled WGS sequence"/>
</dbReference>
<evidence type="ECO:0000313" key="2">
    <source>
        <dbReference type="Proteomes" id="UP000028582"/>
    </source>
</evidence>
<sequence length="134" mass="14882">MADLKHSPRRHQAAKLVFSIVCLNHSHAGLAALRIFHLGFHERPAGGRPQCARAGGPERHLQEGPRPRAHQAERRRLLGLRSAAARDSIVQINISRPTTCYRISANVVVASVRRRQVRHCSRSCAGCILFTSQL</sequence>
<dbReference type="EMBL" id="ANJA01000847">
    <property type="protein sequence ID" value="ETO81517.1"/>
    <property type="molecule type" value="Genomic_DNA"/>
</dbReference>
<organism evidence="1 2">
    <name type="scientific">Phytophthora nicotianae P1976</name>
    <dbReference type="NCBI Taxonomy" id="1317066"/>
    <lineage>
        <taxon>Eukaryota</taxon>
        <taxon>Sar</taxon>
        <taxon>Stramenopiles</taxon>
        <taxon>Oomycota</taxon>
        <taxon>Peronosporomycetes</taxon>
        <taxon>Peronosporales</taxon>
        <taxon>Peronosporaceae</taxon>
        <taxon>Phytophthora</taxon>
    </lineage>
</organism>